<dbReference type="PROSITE" id="PS50928">
    <property type="entry name" value="ABC_TM1"/>
    <property type="match status" value="1"/>
</dbReference>
<dbReference type="Pfam" id="PF00528">
    <property type="entry name" value="BPD_transp_1"/>
    <property type="match status" value="1"/>
</dbReference>
<protein>
    <submittedName>
        <fullName evidence="9">Transporter</fullName>
    </submittedName>
</protein>
<evidence type="ECO:0000259" key="8">
    <source>
        <dbReference type="PROSITE" id="PS50928"/>
    </source>
</evidence>
<feature type="domain" description="ABC transmembrane type-1" evidence="8">
    <location>
        <begin position="83"/>
        <end position="293"/>
    </location>
</feature>
<dbReference type="AlphaFoldDB" id="E0RPR1"/>
<evidence type="ECO:0000256" key="3">
    <source>
        <dbReference type="ARBA" id="ARBA00022475"/>
    </source>
</evidence>
<keyword evidence="3" id="KW-1003">Cell membrane</keyword>
<feature type="transmembrane region" description="Helical" evidence="7">
    <location>
        <begin position="149"/>
        <end position="170"/>
    </location>
</feature>
<dbReference type="eggNOG" id="COG0395">
    <property type="taxonomic scope" value="Bacteria"/>
</dbReference>
<evidence type="ECO:0000256" key="6">
    <source>
        <dbReference type="ARBA" id="ARBA00023136"/>
    </source>
</evidence>
<dbReference type="PaxDb" id="665571-STHERM_c04030"/>
<evidence type="ECO:0000313" key="9">
    <source>
        <dbReference type="EMBL" id="ADN01375.1"/>
    </source>
</evidence>
<gene>
    <name evidence="9" type="ordered locus">STHERM_c04030</name>
</gene>
<evidence type="ECO:0000256" key="2">
    <source>
        <dbReference type="ARBA" id="ARBA00022448"/>
    </source>
</evidence>
<keyword evidence="2 7" id="KW-0813">Transport</keyword>
<comment type="subcellular location">
    <subcellularLocation>
        <location evidence="1 7">Cell membrane</location>
        <topology evidence="1 7">Multi-pass membrane protein</topology>
    </subcellularLocation>
</comment>
<reference key="1">
    <citation type="submission" date="2009-08" db="EMBL/GenBank/DDBJ databases">
        <title>The genome sequence of Spirochaeta thermophila DSM6192.</title>
        <authorList>
            <person name="Angelov A."/>
            <person name="Mientus M."/>
            <person name="Wittenberg S."/>
            <person name="Lehmann R."/>
            <person name="Liesegang H."/>
            <person name="Daniel R."/>
            <person name="Liebl W."/>
        </authorList>
    </citation>
    <scope>NUCLEOTIDE SEQUENCE</scope>
    <source>
        <strain>DSM 6192</strain>
    </source>
</reference>
<proteinExistence type="inferred from homology"/>
<organism evidence="9 10">
    <name type="scientific">Winmispira thermophila (strain ATCC 49972 / DSM 6192 / RI 19.B1)</name>
    <name type="common">Spirochaeta thermophila</name>
    <dbReference type="NCBI Taxonomy" id="665571"/>
    <lineage>
        <taxon>Bacteria</taxon>
        <taxon>Pseudomonadati</taxon>
        <taxon>Spirochaetota</taxon>
        <taxon>Spirochaetia</taxon>
        <taxon>Winmispirales</taxon>
        <taxon>Winmispiraceae</taxon>
        <taxon>Winmispira</taxon>
    </lineage>
</organism>
<dbReference type="EMBL" id="CP001698">
    <property type="protein sequence ID" value="ADN01375.1"/>
    <property type="molecule type" value="Genomic_DNA"/>
</dbReference>
<evidence type="ECO:0000256" key="7">
    <source>
        <dbReference type="RuleBase" id="RU363032"/>
    </source>
</evidence>
<dbReference type="PANTHER" id="PTHR43744:SF9">
    <property type="entry name" value="POLYGALACTURONAN_RHAMNOGALACTURONAN TRANSPORT SYSTEM PERMEASE PROTEIN YTCP"/>
    <property type="match status" value="1"/>
</dbReference>
<keyword evidence="5 7" id="KW-1133">Transmembrane helix</keyword>
<keyword evidence="4 7" id="KW-0812">Transmembrane</keyword>
<evidence type="ECO:0000256" key="4">
    <source>
        <dbReference type="ARBA" id="ARBA00022692"/>
    </source>
</evidence>
<dbReference type="PANTHER" id="PTHR43744">
    <property type="entry name" value="ABC TRANSPORTER PERMEASE PROTEIN MG189-RELATED-RELATED"/>
    <property type="match status" value="1"/>
</dbReference>
<feature type="transmembrane region" description="Helical" evidence="7">
    <location>
        <begin position="83"/>
        <end position="106"/>
    </location>
</feature>
<dbReference type="InterPro" id="IPR035906">
    <property type="entry name" value="MetI-like_sf"/>
</dbReference>
<dbReference type="KEGG" id="sta:STHERM_c04030"/>
<dbReference type="GO" id="GO:0005886">
    <property type="term" value="C:plasma membrane"/>
    <property type="evidence" value="ECO:0007669"/>
    <property type="project" value="UniProtKB-SubCell"/>
</dbReference>
<evidence type="ECO:0000313" key="10">
    <source>
        <dbReference type="Proteomes" id="UP000001296"/>
    </source>
</evidence>
<sequence length="308" mass="34407">MRSVGVKDYYRRAKLGDTLFNAFNYTAMILLGIATLYPFLNVLAISLNDSVDTVRGGITIFPRKFTLENYAYLFSYPSVVRGAVMSVLRTAVGTVTGLVSTAMVAYAISRKDFFARRFVTGIFVMTMYISAGLIPDYMLIRSLGLINNFLVYILPGLISAFNVIVLRSYIEGLPYELQESAKIDGANDFVIFSRVVMPLCLPVLATIALFIAVGHWNSWFDTYLYASSNKYLTTLQFELQKILTNVQSQAAASAQDIYSYALTEQARRVSPESIRMAMTIVATVPILCVYPFLQKYFTRGLVLGALKQ</sequence>
<comment type="similarity">
    <text evidence="7">Belongs to the binding-protein-dependent transport system permease family.</text>
</comment>
<feature type="transmembrane region" description="Helical" evidence="7">
    <location>
        <begin position="118"/>
        <end position="137"/>
    </location>
</feature>
<dbReference type="HOGENOM" id="CLU_016047_1_0_12"/>
<dbReference type="Proteomes" id="UP000001296">
    <property type="component" value="Chromosome"/>
</dbReference>
<reference evidence="9 10" key="2">
    <citation type="journal article" date="2010" name="J. Bacteriol.">
        <title>Genome sequence of the polysaccharide-degrading, thermophilic anaerobe Spirochaeta thermophila DSM 6192.</title>
        <authorList>
            <person name="Angelov A."/>
            <person name="Liebl S."/>
            <person name="Ballschmiter M."/>
            <person name="Bomeke M."/>
            <person name="Lehmann R."/>
            <person name="Liesegang H."/>
            <person name="Daniel R."/>
            <person name="Liebl W."/>
        </authorList>
    </citation>
    <scope>NUCLEOTIDE SEQUENCE [LARGE SCALE GENOMIC DNA]</scope>
    <source>
        <strain evidence="10">ATCC 49972 / DSM 6192 / RI 19.B1</strain>
    </source>
</reference>
<feature type="transmembrane region" description="Helical" evidence="7">
    <location>
        <begin position="20"/>
        <end position="40"/>
    </location>
</feature>
<evidence type="ECO:0000256" key="1">
    <source>
        <dbReference type="ARBA" id="ARBA00004651"/>
    </source>
</evidence>
<accession>E0RPR1</accession>
<dbReference type="Gene3D" id="1.10.3720.10">
    <property type="entry name" value="MetI-like"/>
    <property type="match status" value="1"/>
</dbReference>
<dbReference type="GO" id="GO:0055085">
    <property type="term" value="P:transmembrane transport"/>
    <property type="evidence" value="ECO:0007669"/>
    <property type="project" value="InterPro"/>
</dbReference>
<feature type="transmembrane region" description="Helical" evidence="7">
    <location>
        <begin position="191"/>
        <end position="213"/>
    </location>
</feature>
<keyword evidence="6 7" id="KW-0472">Membrane</keyword>
<dbReference type="CDD" id="cd06261">
    <property type="entry name" value="TM_PBP2"/>
    <property type="match status" value="1"/>
</dbReference>
<name>E0RPR1_WINT6</name>
<feature type="transmembrane region" description="Helical" evidence="7">
    <location>
        <begin position="274"/>
        <end position="293"/>
    </location>
</feature>
<dbReference type="RefSeq" id="WP_013313216.1">
    <property type="nucleotide sequence ID" value="NC_014484.1"/>
</dbReference>
<dbReference type="SUPFAM" id="SSF161098">
    <property type="entry name" value="MetI-like"/>
    <property type="match status" value="1"/>
</dbReference>
<evidence type="ECO:0000256" key="5">
    <source>
        <dbReference type="ARBA" id="ARBA00022989"/>
    </source>
</evidence>
<dbReference type="InterPro" id="IPR000515">
    <property type="entry name" value="MetI-like"/>
</dbReference>